<dbReference type="PANTHER" id="PTHR34287:SF4">
    <property type="entry name" value="OS04G0504200 PROTEIN"/>
    <property type="match status" value="1"/>
</dbReference>
<dbReference type="EMBL" id="JAINDJ010000008">
    <property type="protein sequence ID" value="KAG9439020.1"/>
    <property type="molecule type" value="Genomic_DNA"/>
</dbReference>
<accession>A0AAV7DR28</accession>
<reference evidence="1 2" key="1">
    <citation type="submission" date="2021-07" db="EMBL/GenBank/DDBJ databases">
        <title>The Aristolochia fimbriata genome: insights into angiosperm evolution, floral development and chemical biosynthesis.</title>
        <authorList>
            <person name="Jiao Y."/>
        </authorList>
    </citation>
    <scope>NUCLEOTIDE SEQUENCE [LARGE SCALE GENOMIC DNA]</scope>
    <source>
        <strain evidence="1">IBCAS-2021</strain>
        <tissue evidence="1">Leaf</tissue>
    </source>
</reference>
<evidence type="ECO:0000313" key="2">
    <source>
        <dbReference type="Proteomes" id="UP000825729"/>
    </source>
</evidence>
<gene>
    <name evidence="1" type="ORF">H6P81_019185</name>
</gene>
<keyword evidence="2" id="KW-1185">Reference proteome</keyword>
<proteinExistence type="predicted"/>
<name>A0AAV7DR28_ARIFI</name>
<dbReference type="PANTHER" id="PTHR34287">
    <property type="entry name" value="OS06G0551500 PROTEIN-RELATED"/>
    <property type="match status" value="1"/>
</dbReference>
<evidence type="ECO:0000313" key="1">
    <source>
        <dbReference type="EMBL" id="KAG9439020.1"/>
    </source>
</evidence>
<protein>
    <submittedName>
        <fullName evidence="1">Uncharacterized protein</fullName>
    </submittedName>
</protein>
<dbReference type="AlphaFoldDB" id="A0AAV7DR28"/>
<organism evidence="1 2">
    <name type="scientific">Aristolochia fimbriata</name>
    <name type="common">White veined hardy Dutchman's pipe vine</name>
    <dbReference type="NCBI Taxonomy" id="158543"/>
    <lineage>
        <taxon>Eukaryota</taxon>
        <taxon>Viridiplantae</taxon>
        <taxon>Streptophyta</taxon>
        <taxon>Embryophyta</taxon>
        <taxon>Tracheophyta</taxon>
        <taxon>Spermatophyta</taxon>
        <taxon>Magnoliopsida</taxon>
        <taxon>Magnoliidae</taxon>
        <taxon>Piperales</taxon>
        <taxon>Aristolochiaceae</taxon>
        <taxon>Aristolochia</taxon>
    </lineage>
</organism>
<comment type="caution">
    <text evidence="1">The sequence shown here is derived from an EMBL/GenBank/DDBJ whole genome shotgun (WGS) entry which is preliminary data.</text>
</comment>
<dbReference type="Proteomes" id="UP000825729">
    <property type="component" value="Unassembled WGS sequence"/>
</dbReference>
<sequence>MRTERVITVEYLEPSMSRELLCKFPDPSAFDFDYSQSGIWSPLIPRHHHSISLPSDSPLKKRRRIRDGLSANIFEEKHKNIHLKIGKLSSAKTAKKSSDFSGDPAAGPASAARKGWGNVLFRAATKRFTKRKGSSFKQIKPPVS</sequence>